<dbReference type="RefSeq" id="WP_148306591.1">
    <property type="nucleotide sequence ID" value="NZ_CP007130.1"/>
</dbReference>
<name>W0RQ60_9BACT</name>
<keyword evidence="3 6" id="KW-0732">Signal</keyword>
<dbReference type="eggNOG" id="COG0436">
    <property type="taxonomic scope" value="Bacteria"/>
</dbReference>
<gene>
    <name evidence="9" type="ORF">J421_5599</name>
</gene>
<dbReference type="OrthoDB" id="9792139at2"/>
<dbReference type="SUPFAM" id="SSF48452">
    <property type="entry name" value="TPR-like"/>
    <property type="match status" value="1"/>
</dbReference>
<dbReference type="KEGG" id="gba:J421_5599"/>
<protein>
    <submittedName>
        <fullName evidence="9">RagB/SusD domain-containing protein</fullName>
    </submittedName>
</protein>
<dbReference type="PATRIC" id="fig|861299.3.peg.5635"/>
<keyword evidence="4" id="KW-0472">Membrane</keyword>
<evidence type="ECO:0000256" key="2">
    <source>
        <dbReference type="ARBA" id="ARBA00006275"/>
    </source>
</evidence>
<feature type="signal peptide" evidence="6">
    <location>
        <begin position="1"/>
        <end position="31"/>
    </location>
</feature>
<dbReference type="CDD" id="cd08977">
    <property type="entry name" value="SusD"/>
    <property type="match status" value="1"/>
</dbReference>
<keyword evidence="9" id="KW-0614">Plasmid</keyword>
<dbReference type="GO" id="GO:0009279">
    <property type="term" value="C:cell outer membrane"/>
    <property type="evidence" value="ECO:0007669"/>
    <property type="project" value="UniProtKB-SubCell"/>
</dbReference>
<keyword evidence="5" id="KW-0998">Cell outer membrane</keyword>
<accession>W0RQ60</accession>
<dbReference type="AlphaFoldDB" id="W0RQ60"/>
<dbReference type="Gene3D" id="1.25.40.390">
    <property type="match status" value="1"/>
</dbReference>
<dbReference type="EMBL" id="CP007130">
    <property type="protein sequence ID" value="AHG93134.1"/>
    <property type="molecule type" value="Genomic_DNA"/>
</dbReference>
<dbReference type="PROSITE" id="PS51257">
    <property type="entry name" value="PROKAR_LIPOPROTEIN"/>
    <property type="match status" value="1"/>
</dbReference>
<feature type="chain" id="PRO_5004795254" evidence="6">
    <location>
        <begin position="32"/>
        <end position="542"/>
    </location>
</feature>
<organism evidence="9 10">
    <name type="scientific">Gemmatirosa kalamazoonensis</name>
    <dbReference type="NCBI Taxonomy" id="861299"/>
    <lineage>
        <taxon>Bacteria</taxon>
        <taxon>Pseudomonadati</taxon>
        <taxon>Gemmatimonadota</taxon>
        <taxon>Gemmatimonadia</taxon>
        <taxon>Gemmatimonadales</taxon>
        <taxon>Gemmatimonadaceae</taxon>
        <taxon>Gemmatirosa</taxon>
    </lineage>
</organism>
<feature type="domain" description="SusD-like N-terminal" evidence="8">
    <location>
        <begin position="53"/>
        <end position="223"/>
    </location>
</feature>
<evidence type="ECO:0000259" key="8">
    <source>
        <dbReference type="Pfam" id="PF14322"/>
    </source>
</evidence>
<reference evidence="9 10" key="1">
    <citation type="journal article" date="2014" name="Genome Announc.">
        <title>Genome Sequence and Methylome of Soil Bacterium Gemmatirosa kalamazoonensis KBS708T, a Member of the Rarely Cultivated Gemmatimonadetes Phylum.</title>
        <authorList>
            <person name="Debruyn J.M."/>
            <person name="Radosevich M."/>
            <person name="Wommack K.E."/>
            <person name="Polson S.W."/>
            <person name="Hauser L.J."/>
            <person name="Fawaz M.N."/>
            <person name="Korlach J."/>
            <person name="Tsai Y.C."/>
        </authorList>
    </citation>
    <scope>NUCLEOTIDE SEQUENCE [LARGE SCALE GENOMIC DNA]</scope>
    <source>
        <strain evidence="9 10">KBS708</strain>
        <plasmid evidence="10">Plasmid 2</plasmid>
    </source>
</reference>
<dbReference type="InterPro" id="IPR033985">
    <property type="entry name" value="SusD-like_N"/>
</dbReference>
<evidence type="ECO:0000256" key="1">
    <source>
        <dbReference type="ARBA" id="ARBA00004442"/>
    </source>
</evidence>
<dbReference type="Proteomes" id="UP000019151">
    <property type="component" value="Plasmid 2"/>
</dbReference>
<evidence type="ECO:0000256" key="4">
    <source>
        <dbReference type="ARBA" id="ARBA00023136"/>
    </source>
</evidence>
<comment type="similarity">
    <text evidence="2">Belongs to the SusD family.</text>
</comment>
<feature type="domain" description="RagB/SusD" evidence="7">
    <location>
        <begin position="305"/>
        <end position="542"/>
    </location>
</feature>
<dbReference type="InterPro" id="IPR012944">
    <property type="entry name" value="SusD_RagB_dom"/>
</dbReference>
<evidence type="ECO:0000256" key="3">
    <source>
        <dbReference type="ARBA" id="ARBA00022729"/>
    </source>
</evidence>
<evidence type="ECO:0000256" key="6">
    <source>
        <dbReference type="SAM" id="SignalP"/>
    </source>
</evidence>
<dbReference type="InterPro" id="IPR011990">
    <property type="entry name" value="TPR-like_helical_dom_sf"/>
</dbReference>
<sequence>MTTPKTHSAMQKLAPLAIAAAGLLAVGCADLAENPISGITASYYATPPGFDAAVNASYTPLRDWYGQQMGMTFTTFGTDEFTNGSDGSYKHFNTYTTQLNGDDSYIRDFWRLTYRAVNTTNTVLDAAPTANVPDATKKVRVAEAKFLRALYFFNAVRTWGDIPMPLKATEGPQTEATREPVAKVYDQIVKDLTEAAADLPPSQPQYGRATKYAAQQLLMTVYLTRAASGDFQKAADLGKGIINSGAFSLLPKYSDLWVMSNERNSEIIWSVQFTPDLLTTGPGNSSHLYHTMAYDLEAGMVRDIANGRPFRRFRATTWMYGNFDRSKDTRYEDSFTSAYISNNPNNIPKDASGKPRWSVGDTAFYLSPVEVDAAERAKHSYVIYAPSQYTEARFPSFNKKFIDPLRALVNDTTGSRDWFVMRLADTYLQTAEALIRDGKNAEAVPFINTVRERAAKPGVAKSSMDITAGEATLDFLLDERARELGAEMTRWFDLVRTGKLIERVQKYNPQAAPNIKPTHLLRPIPNEQITLTSNKFPQNPGY</sequence>
<dbReference type="Pfam" id="PF07980">
    <property type="entry name" value="SusD_RagB"/>
    <property type="match status" value="1"/>
</dbReference>
<evidence type="ECO:0000256" key="5">
    <source>
        <dbReference type="ARBA" id="ARBA00023237"/>
    </source>
</evidence>
<proteinExistence type="inferred from homology"/>
<geneLocation type="plasmid" evidence="9 10">
    <name>2</name>
</geneLocation>
<dbReference type="InParanoid" id="W0RQ60"/>
<evidence type="ECO:0000313" key="9">
    <source>
        <dbReference type="EMBL" id="AHG93134.1"/>
    </source>
</evidence>
<evidence type="ECO:0000313" key="10">
    <source>
        <dbReference type="Proteomes" id="UP000019151"/>
    </source>
</evidence>
<comment type="subcellular location">
    <subcellularLocation>
        <location evidence="1">Cell outer membrane</location>
    </subcellularLocation>
</comment>
<evidence type="ECO:0000259" key="7">
    <source>
        <dbReference type="Pfam" id="PF07980"/>
    </source>
</evidence>
<dbReference type="Pfam" id="PF14322">
    <property type="entry name" value="SusD-like_3"/>
    <property type="match status" value="1"/>
</dbReference>
<keyword evidence="10" id="KW-1185">Reference proteome</keyword>
<dbReference type="HOGENOM" id="CLU_015553_1_4_0"/>